<evidence type="ECO:0000313" key="4">
    <source>
        <dbReference type="Proteomes" id="UP000824469"/>
    </source>
</evidence>
<name>A0AA38FG99_TAXCH</name>
<organism evidence="3 4">
    <name type="scientific">Taxus chinensis</name>
    <name type="common">Chinese yew</name>
    <name type="synonym">Taxus wallichiana var. chinensis</name>
    <dbReference type="NCBI Taxonomy" id="29808"/>
    <lineage>
        <taxon>Eukaryota</taxon>
        <taxon>Viridiplantae</taxon>
        <taxon>Streptophyta</taxon>
        <taxon>Embryophyta</taxon>
        <taxon>Tracheophyta</taxon>
        <taxon>Spermatophyta</taxon>
        <taxon>Pinopsida</taxon>
        <taxon>Pinidae</taxon>
        <taxon>Conifers II</taxon>
        <taxon>Cupressales</taxon>
        <taxon>Taxaceae</taxon>
        <taxon>Taxus</taxon>
    </lineage>
</organism>
<dbReference type="EMBL" id="JAHRHJ020000009">
    <property type="protein sequence ID" value="KAH9300717.1"/>
    <property type="molecule type" value="Genomic_DNA"/>
</dbReference>
<keyword evidence="2" id="KW-0812">Transmembrane</keyword>
<feature type="non-terminal residue" evidence="3">
    <location>
        <position position="728"/>
    </location>
</feature>
<feature type="compositionally biased region" description="Polar residues" evidence="1">
    <location>
        <begin position="270"/>
        <end position="280"/>
    </location>
</feature>
<comment type="caution">
    <text evidence="3">The sequence shown here is derived from an EMBL/GenBank/DDBJ whole genome shotgun (WGS) entry which is preliminary data.</text>
</comment>
<reference evidence="3 4" key="1">
    <citation type="journal article" date="2021" name="Nat. Plants">
        <title>The Taxus genome provides insights into paclitaxel biosynthesis.</title>
        <authorList>
            <person name="Xiong X."/>
            <person name="Gou J."/>
            <person name="Liao Q."/>
            <person name="Li Y."/>
            <person name="Zhou Q."/>
            <person name="Bi G."/>
            <person name="Li C."/>
            <person name="Du R."/>
            <person name="Wang X."/>
            <person name="Sun T."/>
            <person name="Guo L."/>
            <person name="Liang H."/>
            <person name="Lu P."/>
            <person name="Wu Y."/>
            <person name="Zhang Z."/>
            <person name="Ro D.K."/>
            <person name="Shang Y."/>
            <person name="Huang S."/>
            <person name="Yan J."/>
        </authorList>
    </citation>
    <scope>NUCLEOTIDE SEQUENCE [LARGE SCALE GENOMIC DNA]</scope>
    <source>
        <strain evidence="3">Ta-2019</strain>
    </source>
</reference>
<keyword evidence="2" id="KW-1133">Transmembrane helix</keyword>
<feature type="region of interest" description="Disordered" evidence="1">
    <location>
        <begin position="260"/>
        <end position="280"/>
    </location>
</feature>
<feature type="region of interest" description="Disordered" evidence="1">
    <location>
        <begin position="519"/>
        <end position="555"/>
    </location>
</feature>
<protein>
    <submittedName>
        <fullName evidence="3">Uncharacterized protein</fullName>
    </submittedName>
</protein>
<feature type="compositionally biased region" description="Polar residues" evidence="1">
    <location>
        <begin position="592"/>
        <end position="602"/>
    </location>
</feature>
<feature type="region of interest" description="Disordered" evidence="1">
    <location>
        <begin position="110"/>
        <end position="130"/>
    </location>
</feature>
<gene>
    <name evidence="3" type="ORF">KI387_012300</name>
</gene>
<feature type="region of interest" description="Disordered" evidence="1">
    <location>
        <begin position="584"/>
        <end position="603"/>
    </location>
</feature>
<accession>A0AA38FG99</accession>
<evidence type="ECO:0000256" key="1">
    <source>
        <dbReference type="SAM" id="MobiDB-lite"/>
    </source>
</evidence>
<proteinExistence type="predicted"/>
<dbReference type="AlphaFoldDB" id="A0AA38FG99"/>
<sequence length="728" mass="81677">MTSCRGLLLTEKCWDVHTEINESNKNTPKILESRPEKGFCSMERLMKFNSNSPQSSGMPCKQQSMMEGDKEWERRAELGMRTSKLMEEQADIIYEKCCDAHAEIAESNKNTPKVCEGSPEKNASSVERPMDFNSISPQSAAKARDGNSCCAKFRRLQSMLEDNKEWEGGAKPRIRLRKLMEEQEDKDQEIYGKEERKAMPYSASPPIIQAGGVASYHPVYSSSPCRPRSFRYRRFPDSVIPIPKRRLGQPVADIQKTEESRAEAIAEGSSHGSKTFQGSTKSEAIEANMDESHYPQLVQETHNLEKQRRKITFEDAEQPQECAESDDPMENKSNSLIDYSIDTSTVSYRTVKPALCMIMLPLFLFLALPTAYPGFGFLNTSYGGAKHVQDHKPHMYSLPVGERMSPSQKIEEFFSWLLEPVLHSEYMGRLKNSSGTVSGKFVDSVYLCSGSAFSYVRSCTGCMTEEVCGKFINFCRRFLGNLLDFLYQDLLVSVRSAAHAIQGLCKSYNSNKIADPMNTSYPMESSMNNSAPVVDNQVSEQETNQGSQGNSSTRLTDFILEPDHSTIDAENRGYQEMHDQMVAEDKEDSTFSEENVSEGSHSSSREMMEAQQTHLNAETVVIPVEQDSFNAPTTMLGLEHKSSWILCKFVAIAVITLVSIGGGSLYLGWGSAHEMKGTKQRNKHQRRKKQFEGASTMTHESPALGSCIQYSSEFTSTPTAVRRSLRIQ</sequence>
<feature type="transmembrane region" description="Helical" evidence="2">
    <location>
        <begin position="649"/>
        <end position="669"/>
    </location>
</feature>
<keyword evidence="2" id="KW-0472">Membrane</keyword>
<dbReference type="Proteomes" id="UP000824469">
    <property type="component" value="Unassembled WGS sequence"/>
</dbReference>
<keyword evidence="4" id="KW-1185">Reference proteome</keyword>
<evidence type="ECO:0000256" key="2">
    <source>
        <dbReference type="SAM" id="Phobius"/>
    </source>
</evidence>
<evidence type="ECO:0000313" key="3">
    <source>
        <dbReference type="EMBL" id="KAH9300717.1"/>
    </source>
</evidence>